<dbReference type="Proteomes" id="UP000241462">
    <property type="component" value="Unassembled WGS sequence"/>
</dbReference>
<organism evidence="4 5">
    <name type="scientific">Coniella lustricola</name>
    <dbReference type="NCBI Taxonomy" id="2025994"/>
    <lineage>
        <taxon>Eukaryota</taxon>
        <taxon>Fungi</taxon>
        <taxon>Dikarya</taxon>
        <taxon>Ascomycota</taxon>
        <taxon>Pezizomycotina</taxon>
        <taxon>Sordariomycetes</taxon>
        <taxon>Sordariomycetidae</taxon>
        <taxon>Diaporthales</taxon>
        <taxon>Schizoparmaceae</taxon>
        <taxon>Coniella</taxon>
    </lineage>
</organism>
<keyword evidence="5" id="KW-1185">Reference proteome</keyword>
<evidence type="ECO:0000313" key="4">
    <source>
        <dbReference type="EMBL" id="PSR77833.1"/>
    </source>
</evidence>
<feature type="transmembrane region" description="Helical" evidence="2">
    <location>
        <begin position="25"/>
        <end position="45"/>
    </location>
</feature>
<dbReference type="Gene3D" id="3.40.50.1820">
    <property type="entry name" value="alpha/beta hydrolase"/>
    <property type="match status" value="1"/>
</dbReference>
<dbReference type="AlphaFoldDB" id="A0A2T2ZVK1"/>
<dbReference type="EMBL" id="KZ678634">
    <property type="protein sequence ID" value="PSR77833.1"/>
    <property type="molecule type" value="Genomic_DNA"/>
</dbReference>
<dbReference type="GO" id="GO:0016787">
    <property type="term" value="F:hydrolase activity"/>
    <property type="evidence" value="ECO:0007669"/>
    <property type="project" value="UniProtKB-KW"/>
</dbReference>
<dbReference type="InParanoid" id="A0A2T2ZVK1"/>
<keyword evidence="2" id="KW-0812">Transmembrane</keyword>
<keyword evidence="2" id="KW-0472">Membrane</keyword>
<evidence type="ECO:0000256" key="2">
    <source>
        <dbReference type="SAM" id="Phobius"/>
    </source>
</evidence>
<proteinExistence type="predicted"/>
<evidence type="ECO:0000259" key="3">
    <source>
        <dbReference type="Pfam" id="PF07859"/>
    </source>
</evidence>
<dbReference type="Pfam" id="PF07859">
    <property type="entry name" value="Abhydrolase_3"/>
    <property type="match status" value="1"/>
</dbReference>
<sequence length="384" mass="41558">MAPEAATTDTSDILLAPRLPLRRRVLYAVLAFVLQTFVIGPATTLRSWKQRRTPTDAVPTLIKTYAARPRLPVSIFFPTSYNQDDHSQAQRRLPLLLSIHGGGFFVGEPSNNDAFNYHFAQQNRALVVALNYAKSPRNAFPGPILDLQVLIDAVLADATLTAHFDPAKVAITGFSAGGNLALAVSQIPAIRERITAGVVPFYPPVDFTKSTAAKAATRRYKPALGGSRGAEKDGLAGMAGFFDWAYMPAGQDLRDPLLSPYFADRAALPRRIWVIGCELDMLGHEAWRAACRWAGKPVPAMDEPLGDAEPVGALVTEGDERFAFEVREGQGQGDKESVVKWLCVPDAGHAFESAAGMGGDEAAVQDGLVKRDVLITMLGKWLFG</sequence>
<feature type="domain" description="Alpha/beta hydrolase fold-3" evidence="3">
    <location>
        <begin position="97"/>
        <end position="296"/>
    </location>
</feature>
<dbReference type="PANTHER" id="PTHR48081">
    <property type="entry name" value="AB HYDROLASE SUPERFAMILY PROTEIN C4A8.06C"/>
    <property type="match status" value="1"/>
</dbReference>
<dbReference type="STRING" id="2025994.A0A2T2ZVK1"/>
<name>A0A2T2ZVK1_9PEZI</name>
<dbReference type="InterPro" id="IPR050300">
    <property type="entry name" value="GDXG_lipolytic_enzyme"/>
</dbReference>
<evidence type="ECO:0000313" key="5">
    <source>
        <dbReference type="Proteomes" id="UP000241462"/>
    </source>
</evidence>
<evidence type="ECO:0000256" key="1">
    <source>
        <dbReference type="ARBA" id="ARBA00022801"/>
    </source>
</evidence>
<gene>
    <name evidence="4" type="ORF">BD289DRAFT_377390</name>
</gene>
<keyword evidence="1 4" id="KW-0378">Hydrolase</keyword>
<keyword evidence="2" id="KW-1133">Transmembrane helix</keyword>
<protein>
    <submittedName>
        <fullName evidence="4">Alpha/Beta hydrolase protein</fullName>
    </submittedName>
</protein>
<dbReference type="OrthoDB" id="408631at2759"/>
<dbReference type="InterPro" id="IPR013094">
    <property type="entry name" value="AB_hydrolase_3"/>
</dbReference>
<dbReference type="InterPro" id="IPR029058">
    <property type="entry name" value="AB_hydrolase_fold"/>
</dbReference>
<accession>A0A2T2ZVK1</accession>
<dbReference type="SUPFAM" id="SSF53474">
    <property type="entry name" value="alpha/beta-Hydrolases"/>
    <property type="match status" value="1"/>
</dbReference>
<reference evidence="4 5" key="1">
    <citation type="journal article" date="2018" name="Mycol. Prog.">
        <title>Coniella lustricola, a new species from submerged detritus.</title>
        <authorList>
            <person name="Raudabaugh D.B."/>
            <person name="Iturriaga T."/>
            <person name="Carver A."/>
            <person name="Mondo S."/>
            <person name="Pangilinan J."/>
            <person name="Lipzen A."/>
            <person name="He G."/>
            <person name="Amirebrahimi M."/>
            <person name="Grigoriev I.V."/>
            <person name="Miller A.N."/>
        </authorList>
    </citation>
    <scope>NUCLEOTIDE SEQUENCE [LARGE SCALE GENOMIC DNA]</scope>
    <source>
        <strain evidence="4 5">B22-T-1</strain>
    </source>
</reference>
<dbReference type="PANTHER" id="PTHR48081:SF8">
    <property type="entry name" value="ALPHA_BETA HYDROLASE FOLD-3 DOMAIN-CONTAINING PROTEIN-RELATED"/>
    <property type="match status" value="1"/>
</dbReference>